<evidence type="ECO:0000313" key="11">
    <source>
        <dbReference type="Proteomes" id="UP000694429"/>
    </source>
</evidence>
<dbReference type="InterPro" id="IPR015720">
    <property type="entry name" value="Emp24-like"/>
</dbReference>
<feature type="compositionally biased region" description="Low complexity" evidence="8">
    <location>
        <begin position="188"/>
        <end position="221"/>
    </location>
</feature>
<proteinExistence type="inferred from homology"/>
<evidence type="ECO:0000256" key="2">
    <source>
        <dbReference type="ARBA" id="ARBA00007104"/>
    </source>
</evidence>
<keyword evidence="5" id="KW-0256">Endoplasmic reticulum</keyword>
<name>A0A8C0RFB1_CANLF</name>
<dbReference type="GO" id="GO:0005789">
    <property type="term" value="C:endoplasmic reticulum membrane"/>
    <property type="evidence" value="ECO:0007669"/>
    <property type="project" value="UniProtKB-SubCell"/>
</dbReference>
<accession>A0A8C0RFB1</accession>
<comment type="similarity">
    <text evidence="2">Belongs to the EMP24/GP25L family.</text>
</comment>
<dbReference type="SMART" id="SM01190">
    <property type="entry name" value="EMP24_GP25L"/>
    <property type="match status" value="1"/>
</dbReference>
<dbReference type="Proteomes" id="UP000694429">
    <property type="component" value="Chromosome 3"/>
</dbReference>
<keyword evidence="7" id="KW-0472">Membrane</keyword>
<dbReference type="Ensembl" id="ENSCAFT00030014763.1">
    <property type="protein sequence ID" value="ENSCAFP00030012879.1"/>
    <property type="gene ID" value="ENSCAFG00030008034.1"/>
</dbReference>
<evidence type="ECO:0000259" key="9">
    <source>
        <dbReference type="SMART" id="SM01190"/>
    </source>
</evidence>
<dbReference type="PANTHER" id="PTHR22811">
    <property type="entry name" value="TRANSMEMBRANE EMP24 DOMAIN-CONTAINING PROTEIN"/>
    <property type="match status" value="1"/>
</dbReference>
<protein>
    <recommendedName>
        <fullName evidence="9">GOLD domain-containing protein</fullName>
    </recommendedName>
</protein>
<reference evidence="10" key="2">
    <citation type="submission" date="2025-08" db="UniProtKB">
        <authorList>
            <consortium name="Ensembl"/>
        </authorList>
    </citation>
    <scope>IDENTIFICATION</scope>
</reference>
<sequence length="466" mass="49753">MVVDKAVNQLISFGAFETSKGKREGVMPGQPSPCDGRDFCVAQPERPEFRLRVSAGVQAQVASPRRCSLSTGRRRWRPLCSQALFLQPPSCGAGGGAYCCTRRLVLQGGAVWATVLRAAAATGGGWGVGGGVRAWADPGGPCTPPRLEVQTAPAGPAPCLVQPPWRGADLGRPGGARQPAGQSRERPAAQGRAWQGRGRGVAGAWPARGAGAHAQRGRLGAPPERSGLRLRTRPSAPGSAAAPRPRPARRTAQPPRARDPAGAPEQHGPRGRAVRLRLRLRLHLRLGRAAAAAAAAPGRAAAGRRADLRAARQRPPVFPRGRGPGRPVLPGLPGHHWRPLRRGLLRGGPAGEHNLPRDQEATVYFDFQVGDEPPILPDMGNRVTALTQMESACVTIHEALKTVIDSQTHYRLREAQDRARAEDLNSRVSYWSVGETVALFVVSFSQVLLLKSFFTEKRASPRAVHS</sequence>
<evidence type="ECO:0000256" key="8">
    <source>
        <dbReference type="SAM" id="MobiDB-lite"/>
    </source>
</evidence>
<dbReference type="Pfam" id="PF01105">
    <property type="entry name" value="EMP24_GP25L"/>
    <property type="match status" value="1"/>
</dbReference>
<dbReference type="InterPro" id="IPR009038">
    <property type="entry name" value="GOLD_dom"/>
</dbReference>
<evidence type="ECO:0000313" key="10">
    <source>
        <dbReference type="Ensembl" id="ENSCAFP00030012879.1"/>
    </source>
</evidence>
<keyword evidence="3" id="KW-0812">Transmembrane</keyword>
<evidence type="ECO:0000256" key="5">
    <source>
        <dbReference type="ARBA" id="ARBA00022824"/>
    </source>
</evidence>
<evidence type="ECO:0000256" key="3">
    <source>
        <dbReference type="ARBA" id="ARBA00022692"/>
    </source>
</evidence>
<feature type="region of interest" description="Disordered" evidence="8">
    <location>
        <begin position="153"/>
        <end position="273"/>
    </location>
</feature>
<reference evidence="10" key="1">
    <citation type="submission" date="2019-03" db="EMBL/GenBank/DDBJ databases">
        <authorList>
            <person name="Warren W.C."/>
            <person name="Johnson G.S."/>
        </authorList>
    </citation>
    <scope>NUCLEOTIDE SEQUENCE [LARGE SCALE GENOMIC DNA]</scope>
    <source>
        <strain evidence="10">Basenji</strain>
    </source>
</reference>
<evidence type="ECO:0000256" key="6">
    <source>
        <dbReference type="ARBA" id="ARBA00022989"/>
    </source>
</evidence>
<evidence type="ECO:0000256" key="7">
    <source>
        <dbReference type="ARBA" id="ARBA00023136"/>
    </source>
</evidence>
<feature type="region of interest" description="Disordered" evidence="8">
    <location>
        <begin position="315"/>
        <end position="334"/>
    </location>
</feature>
<dbReference type="AlphaFoldDB" id="A0A8C0RFB1"/>
<feature type="compositionally biased region" description="Low complexity" evidence="8">
    <location>
        <begin position="233"/>
        <end position="243"/>
    </location>
</feature>
<keyword evidence="4" id="KW-0732">Signal</keyword>
<organism evidence="10 11">
    <name type="scientific">Canis lupus familiaris</name>
    <name type="common">Dog</name>
    <name type="synonym">Canis familiaris</name>
    <dbReference type="NCBI Taxonomy" id="9615"/>
    <lineage>
        <taxon>Eukaryota</taxon>
        <taxon>Metazoa</taxon>
        <taxon>Chordata</taxon>
        <taxon>Craniata</taxon>
        <taxon>Vertebrata</taxon>
        <taxon>Euteleostomi</taxon>
        <taxon>Mammalia</taxon>
        <taxon>Eutheria</taxon>
        <taxon>Laurasiatheria</taxon>
        <taxon>Carnivora</taxon>
        <taxon>Caniformia</taxon>
        <taxon>Canidae</taxon>
        <taxon>Canis</taxon>
    </lineage>
</organism>
<feature type="domain" description="GOLD" evidence="9">
    <location>
        <begin position="281"/>
        <end position="455"/>
    </location>
</feature>
<evidence type="ECO:0000256" key="4">
    <source>
        <dbReference type="ARBA" id="ARBA00022729"/>
    </source>
</evidence>
<comment type="subcellular location">
    <subcellularLocation>
        <location evidence="1">Endoplasmic reticulum membrane</location>
        <topology evidence="1">Single-pass type I membrane protein</topology>
    </subcellularLocation>
</comment>
<evidence type="ECO:0000256" key="1">
    <source>
        <dbReference type="ARBA" id="ARBA00004115"/>
    </source>
</evidence>
<keyword evidence="6" id="KW-1133">Transmembrane helix</keyword>